<gene>
    <name evidence="8" type="ORF">J2Z18_003246</name>
</gene>
<dbReference type="InterPro" id="IPR013783">
    <property type="entry name" value="Ig-like_fold"/>
</dbReference>
<comment type="similarity">
    <text evidence="1">Belongs to the glycosyl hydrolase 2 family.</text>
</comment>
<dbReference type="EMBL" id="JAGGKI010000008">
    <property type="protein sequence ID" value="MBP1894143.1"/>
    <property type="molecule type" value="Genomic_DNA"/>
</dbReference>
<dbReference type="SUPFAM" id="SSF49303">
    <property type="entry name" value="beta-Galactosidase/glucuronidase domain"/>
    <property type="match status" value="1"/>
</dbReference>
<sequence>MTTETNHTQPPRPEYPRPQFMRKAWLSLNGEWEFGFDDGDVGEQERWYEADGSASFPRKINVPFAFQSKLSGIGDPSFHDVVWYRRSFHIPDNWKGKTILLHFGAVDYLAKVWVNGQLAAVHEGGHTPFQADITRFLVEGSNTLVVRAEDFSRDVTLPRGKQYWLEKSASIFYTRTTGIWQSVWLEPLSAVHLRKTVVTPDIDRNEIRIRTFVEGLKAADDIKLQVTVAYGNEVVAEDQYSIRSGEQLRTIGLGDFTDHGLGRLWSPEHPNLYDLELRLVCGGEVVDEVASYFGMRKVSIEDGKLCLNNRPYYQRLVLDQGYFPEGILTAPSDDALRRDVELTKEMGFNGVRKHQKTEDPRFLYWCDRLGLLVWSEAANAYDYSEEYVRRFTKEWQEIIERDYNHPCIVTWVPLNESWGIPNVRMDSRQQQHGLAMYHLTKSLDDTRPVVYNDGWEHMTTDLVTIHDYESRQEVLEKRYKSVQSAVEAMPANRSIFVGGASYQGQPILVSEFGGIAFKKSEWEGWGYSGADSEEDFLIRLKAVVDPMLTSPVVQGYCYTQLTDVEQEINGLLTYDRRPKAPLAKIRGIMTGTLTEPLSPEPDMRTESQQADPEMAR</sequence>
<comment type="caution">
    <text evidence="8">The sequence shown here is derived from an EMBL/GenBank/DDBJ whole genome shotgun (WGS) entry which is preliminary data.</text>
</comment>
<evidence type="ECO:0000313" key="9">
    <source>
        <dbReference type="Proteomes" id="UP000706926"/>
    </source>
</evidence>
<evidence type="ECO:0000313" key="8">
    <source>
        <dbReference type="EMBL" id="MBP1894143.1"/>
    </source>
</evidence>
<dbReference type="PANTHER" id="PTHR42732">
    <property type="entry name" value="BETA-GALACTOSIDASE"/>
    <property type="match status" value="1"/>
</dbReference>
<reference evidence="8 9" key="1">
    <citation type="submission" date="2021-03" db="EMBL/GenBank/DDBJ databases">
        <title>Genomic Encyclopedia of Type Strains, Phase IV (KMG-IV): sequencing the most valuable type-strain genomes for metagenomic binning, comparative biology and taxonomic classification.</title>
        <authorList>
            <person name="Goeker M."/>
        </authorList>
    </citation>
    <scope>NUCLEOTIDE SEQUENCE [LARGE SCALE GENOMIC DNA]</scope>
    <source>
        <strain evidence="8 9">DSM 15596</strain>
    </source>
</reference>
<dbReference type="Gene3D" id="2.60.40.10">
    <property type="entry name" value="Immunoglobulins"/>
    <property type="match status" value="1"/>
</dbReference>
<keyword evidence="2" id="KW-0378">Hydrolase</keyword>
<dbReference type="PANTHER" id="PTHR42732:SF3">
    <property type="entry name" value="HYDROLASE"/>
    <property type="match status" value="1"/>
</dbReference>
<evidence type="ECO:0000256" key="2">
    <source>
        <dbReference type="ARBA" id="ARBA00022801"/>
    </source>
</evidence>
<organism evidence="8 9">
    <name type="scientific">Paenibacillus lactis</name>
    <dbReference type="NCBI Taxonomy" id="228574"/>
    <lineage>
        <taxon>Bacteria</taxon>
        <taxon>Bacillati</taxon>
        <taxon>Bacillota</taxon>
        <taxon>Bacilli</taxon>
        <taxon>Bacillales</taxon>
        <taxon>Paenibacillaceae</taxon>
        <taxon>Paenibacillus</taxon>
    </lineage>
</organism>
<protein>
    <submittedName>
        <fullName evidence="8">Beta-galactosidase/beta-glucuronidase</fullName>
    </submittedName>
</protein>
<dbReference type="Pfam" id="PF02836">
    <property type="entry name" value="Glyco_hydro_2_C"/>
    <property type="match status" value="1"/>
</dbReference>
<dbReference type="InterPro" id="IPR006104">
    <property type="entry name" value="Glyco_hydro_2_N"/>
</dbReference>
<dbReference type="Pfam" id="PF02837">
    <property type="entry name" value="Glyco_hydro_2_N"/>
    <property type="match status" value="1"/>
</dbReference>
<feature type="domain" description="Glycoside hydrolase family 2 immunoglobulin-like beta-sandwich" evidence="5">
    <location>
        <begin position="191"/>
        <end position="296"/>
    </location>
</feature>
<feature type="domain" description="Glycosyl hydrolases family 2 sugar binding" evidence="7">
    <location>
        <begin position="27"/>
        <end position="157"/>
    </location>
</feature>
<dbReference type="InterPro" id="IPR036156">
    <property type="entry name" value="Beta-gal/glucu_dom_sf"/>
</dbReference>
<dbReference type="SUPFAM" id="SSF49785">
    <property type="entry name" value="Galactose-binding domain-like"/>
    <property type="match status" value="1"/>
</dbReference>
<dbReference type="InterPro" id="IPR017853">
    <property type="entry name" value="GH"/>
</dbReference>
<keyword evidence="9" id="KW-1185">Reference proteome</keyword>
<feature type="region of interest" description="Disordered" evidence="4">
    <location>
        <begin position="590"/>
        <end position="616"/>
    </location>
</feature>
<dbReference type="InterPro" id="IPR051913">
    <property type="entry name" value="GH2_Domain-Containing"/>
</dbReference>
<dbReference type="Gene3D" id="2.60.120.260">
    <property type="entry name" value="Galactose-binding domain-like"/>
    <property type="match status" value="1"/>
</dbReference>
<dbReference type="SUPFAM" id="SSF51445">
    <property type="entry name" value="(Trans)glycosidases"/>
    <property type="match status" value="1"/>
</dbReference>
<feature type="domain" description="Glycoside hydrolase family 2 catalytic" evidence="6">
    <location>
        <begin position="299"/>
        <end position="513"/>
    </location>
</feature>
<name>A0ABS4FD07_9BACL</name>
<dbReference type="InterPro" id="IPR006103">
    <property type="entry name" value="Glyco_hydro_2_cat"/>
</dbReference>
<keyword evidence="3" id="KW-0326">Glycosidase</keyword>
<evidence type="ECO:0000256" key="1">
    <source>
        <dbReference type="ARBA" id="ARBA00007401"/>
    </source>
</evidence>
<accession>A0ABS4FD07</accession>
<evidence type="ECO:0000256" key="4">
    <source>
        <dbReference type="SAM" id="MobiDB-lite"/>
    </source>
</evidence>
<evidence type="ECO:0000259" key="6">
    <source>
        <dbReference type="Pfam" id="PF02836"/>
    </source>
</evidence>
<evidence type="ECO:0000259" key="7">
    <source>
        <dbReference type="Pfam" id="PF02837"/>
    </source>
</evidence>
<dbReference type="Gene3D" id="3.20.20.80">
    <property type="entry name" value="Glycosidases"/>
    <property type="match status" value="1"/>
</dbReference>
<dbReference type="InterPro" id="IPR006102">
    <property type="entry name" value="Ig-like_GH2"/>
</dbReference>
<dbReference type="Pfam" id="PF00703">
    <property type="entry name" value="Glyco_hydro_2"/>
    <property type="match status" value="1"/>
</dbReference>
<evidence type="ECO:0000256" key="3">
    <source>
        <dbReference type="ARBA" id="ARBA00023295"/>
    </source>
</evidence>
<dbReference type="InterPro" id="IPR008979">
    <property type="entry name" value="Galactose-bd-like_sf"/>
</dbReference>
<evidence type="ECO:0000259" key="5">
    <source>
        <dbReference type="Pfam" id="PF00703"/>
    </source>
</evidence>
<proteinExistence type="inferred from homology"/>
<dbReference type="Proteomes" id="UP000706926">
    <property type="component" value="Unassembled WGS sequence"/>
</dbReference>